<gene>
    <name evidence="3" type="ORF">SI7747_14017080</name>
</gene>
<dbReference type="Proteomes" id="UP001189122">
    <property type="component" value="Unassembled WGS sequence"/>
</dbReference>
<dbReference type="Pfam" id="PF26581">
    <property type="entry name" value="WIT1_2_N"/>
    <property type="match status" value="1"/>
</dbReference>
<dbReference type="EMBL" id="LR743601">
    <property type="protein sequence ID" value="CAA2631432.1"/>
    <property type="molecule type" value="Genomic_DNA"/>
</dbReference>
<dbReference type="AlphaFoldDB" id="A0A7I8JLJ0"/>
<protein>
    <recommendedName>
        <fullName evidence="2">WIT1/2 N-terminal helical bundle domain-containing protein</fullName>
    </recommendedName>
</protein>
<dbReference type="PANTHER" id="PTHR35705">
    <property type="entry name" value="WPP DOMAIN-INTERACTING TAIL-ANCHORED PROTEIN 1"/>
    <property type="match status" value="1"/>
</dbReference>
<keyword evidence="1" id="KW-0175">Coiled coil</keyword>
<dbReference type="EMBL" id="CACRZD030000014">
    <property type="protein sequence ID" value="CAA6670675.1"/>
    <property type="molecule type" value="Genomic_DNA"/>
</dbReference>
<feature type="coiled-coil region" evidence="1">
    <location>
        <begin position="124"/>
        <end position="151"/>
    </location>
</feature>
<evidence type="ECO:0000259" key="2">
    <source>
        <dbReference type="Pfam" id="PF26581"/>
    </source>
</evidence>
<proteinExistence type="predicted"/>
<dbReference type="InterPro" id="IPR058610">
    <property type="entry name" value="WIT1_2_N"/>
</dbReference>
<keyword evidence="4" id="KW-1185">Reference proteome</keyword>
<dbReference type="InterPro" id="IPR039976">
    <property type="entry name" value="WIT1/WIT2"/>
</dbReference>
<evidence type="ECO:0000313" key="4">
    <source>
        <dbReference type="Proteomes" id="UP001189122"/>
    </source>
</evidence>
<sequence>MAAEDDHHDFCSIKDMLASGDRISEIGNTVEVLTKIELEVAYCSEKVLNLDILLMNVASQLTDYEALEVEAAFIPPDKVEKAFEFDMLSGILDSELEELDSFMRYLQAEIMDARRRLQPSGHPEAQVGEKLRDAEESLKQSQEQVTEIRTHSTKFERLLALRGKEPGNGEGEGFSDNGHVSLMGDKWKMHTVGQQRHVLQMLEKSLARELDLEKRLSEARYEEEVLRLKLGLVEKEASCAEESMADILERLFEADNISLVMMEISKGLISKLQTVQFSLNCSGLRENEMRSKLQDSLQRLSTQESAMQRLKASRSEADDLLVGQVNSLKSSLKEAEDRFALSDSETIALKEEVNSLEKRLRESDMELLTNQEKVVEAERRAENAETSCNLLAETNMELSKDLGSIRMVLSEKEDALDRQRKESDAQLKQATAAIEAIGEQRDLLFSTVSDMETLIKGLKARASEADAIAQSAESKCSSLTETNSKLSVELGSLRSRLGCLEGSLHQAEKAKMATAKDIGVKAKFINDLVSRLTTDNQALRDSSQGIQDDGKELGCVESFEGSVAESSAADFQVLFPGVDDSRRRRGGAALNVGAVRSIEAGLLGPKHVVVAALVLAISAIGSTFSSWRAALFDFLALLHQSSRQTRLNISVERMRQTAGDLCRFLSLRFWIASVVEEARKISRAAGFRVLR</sequence>
<name>A0A7I8JLJ0_SPIIN</name>
<evidence type="ECO:0000256" key="1">
    <source>
        <dbReference type="SAM" id="Coils"/>
    </source>
</evidence>
<reference evidence="3 4" key="1">
    <citation type="submission" date="2019-12" db="EMBL/GenBank/DDBJ databases">
        <authorList>
            <person name="Scholz U."/>
            <person name="Mascher M."/>
            <person name="Fiebig A."/>
        </authorList>
    </citation>
    <scope>NUCLEOTIDE SEQUENCE</scope>
</reference>
<dbReference type="SUPFAM" id="SSF57997">
    <property type="entry name" value="Tropomyosin"/>
    <property type="match status" value="1"/>
</dbReference>
<organism evidence="3">
    <name type="scientific">Spirodela intermedia</name>
    <name type="common">Intermediate duckweed</name>
    <dbReference type="NCBI Taxonomy" id="51605"/>
    <lineage>
        <taxon>Eukaryota</taxon>
        <taxon>Viridiplantae</taxon>
        <taxon>Streptophyta</taxon>
        <taxon>Embryophyta</taxon>
        <taxon>Tracheophyta</taxon>
        <taxon>Spermatophyta</taxon>
        <taxon>Magnoliopsida</taxon>
        <taxon>Liliopsida</taxon>
        <taxon>Araceae</taxon>
        <taxon>Lemnoideae</taxon>
        <taxon>Spirodela</taxon>
    </lineage>
</organism>
<accession>A0A7I8JLJ0</accession>
<feature type="domain" description="WIT1/2 N-terminal helical bundle" evidence="2">
    <location>
        <begin position="27"/>
        <end position="160"/>
    </location>
</feature>
<evidence type="ECO:0000313" key="3">
    <source>
        <dbReference type="EMBL" id="CAA2631432.1"/>
    </source>
</evidence>
<feature type="coiled-coil region" evidence="1">
    <location>
        <begin position="346"/>
        <end position="429"/>
    </location>
</feature>
<dbReference type="PANTHER" id="PTHR35705:SF1">
    <property type="entry name" value="WPP DOMAIN-INTERACTING TAIL-ANCHORED PROTEIN 1"/>
    <property type="match status" value="1"/>
</dbReference>